<dbReference type="Proteomes" id="UP000782610">
    <property type="component" value="Unassembled WGS sequence"/>
</dbReference>
<name>A0A933NZ36_9HYPH</name>
<accession>A0A933NZ36</accession>
<evidence type="ECO:0000313" key="2">
    <source>
        <dbReference type="Proteomes" id="UP000782610"/>
    </source>
</evidence>
<gene>
    <name evidence="1" type="ORF">HY834_11305</name>
</gene>
<sequence length="97" mass="11149">MALALVLFATPALAERIVPMCPQYEPGLHFEFEFTIGGKMTETERAAFYEQRLRARGINASQTVLWNGCLQAIVRENGHNTMQYFDPETLERIELER</sequence>
<reference evidence="1" key="1">
    <citation type="submission" date="2020-07" db="EMBL/GenBank/DDBJ databases">
        <title>Huge and variable diversity of episymbiotic CPR bacteria and DPANN archaea in groundwater ecosystems.</title>
        <authorList>
            <person name="He C.Y."/>
            <person name="Keren R."/>
            <person name="Whittaker M."/>
            <person name="Farag I.F."/>
            <person name="Doudna J."/>
            <person name="Cate J.H.D."/>
            <person name="Banfield J.F."/>
        </authorList>
    </citation>
    <scope>NUCLEOTIDE SEQUENCE</scope>
    <source>
        <strain evidence="1">NC_groundwater_1586_Pr3_B-0.1um_66_15</strain>
    </source>
</reference>
<organism evidence="1 2">
    <name type="scientific">Devosia nanyangense</name>
    <dbReference type="NCBI Taxonomy" id="1228055"/>
    <lineage>
        <taxon>Bacteria</taxon>
        <taxon>Pseudomonadati</taxon>
        <taxon>Pseudomonadota</taxon>
        <taxon>Alphaproteobacteria</taxon>
        <taxon>Hyphomicrobiales</taxon>
        <taxon>Devosiaceae</taxon>
        <taxon>Devosia</taxon>
    </lineage>
</organism>
<dbReference type="AlphaFoldDB" id="A0A933NZ36"/>
<comment type="caution">
    <text evidence="1">The sequence shown here is derived from an EMBL/GenBank/DDBJ whole genome shotgun (WGS) entry which is preliminary data.</text>
</comment>
<evidence type="ECO:0000313" key="1">
    <source>
        <dbReference type="EMBL" id="MBI4922328.1"/>
    </source>
</evidence>
<dbReference type="EMBL" id="JACRAF010000030">
    <property type="protein sequence ID" value="MBI4922328.1"/>
    <property type="molecule type" value="Genomic_DNA"/>
</dbReference>
<protein>
    <submittedName>
        <fullName evidence="1">Uncharacterized protein</fullName>
    </submittedName>
</protein>
<proteinExistence type="predicted"/>